<feature type="domain" description="PilZ" evidence="1">
    <location>
        <begin position="10"/>
        <end position="89"/>
    </location>
</feature>
<dbReference type="InterPro" id="IPR009875">
    <property type="entry name" value="PilZ_domain"/>
</dbReference>
<dbReference type="EMBL" id="SJFN01000009">
    <property type="protein sequence ID" value="TBW39056.1"/>
    <property type="molecule type" value="Genomic_DNA"/>
</dbReference>
<proteinExistence type="predicted"/>
<organism evidence="2 3">
    <name type="scientific">Siculibacillus lacustris</name>
    <dbReference type="NCBI Taxonomy" id="1549641"/>
    <lineage>
        <taxon>Bacteria</taxon>
        <taxon>Pseudomonadati</taxon>
        <taxon>Pseudomonadota</taxon>
        <taxon>Alphaproteobacteria</taxon>
        <taxon>Hyphomicrobiales</taxon>
        <taxon>Ancalomicrobiaceae</taxon>
        <taxon>Siculibacillus</taxon>
    </lineage>
</organism>
<dbReference type="SUPFAM" id="SSF141371">
    <property type="entry name" value="PilZ domain-like"/>
    <property type="match status" value="1"/>
</dbReference>
<sequence length="106" mass="11599">MRNCGPRGEERRHDPRVPQLAAARAVQTKPFRSFDCILRDISEGGCRLVGVAIDSIHSPFLLTLPGWPAPRHCEVAWRARKSIGVRFGEWATPADEAAGGRAVTAP</sequence>
<comment type="caution">
    <text evidence="2">The sequence shown here is derived from an EMBL/GenBank/DDBJ whole genome shotgun (WGS) entry which is preliminary data.</text>
</comment>
<dbReference type="AlphaFoldDB" id="A0A4Q9VTL6"/>
<dbReference type="Proteomes" id="UP000292781">
    <property type="component" value="Unassembled WGS sequence"/>
</dbReference>
<name>A0A4Q9VTL6_9HYPH</name>
<accession>A0A4Q9VTL6</accession>
<dbReference type="OrthoDB" id="8448675at2"/>
<evidence type="ECO:0000259" key="1">
    <source>
        <dbReference type="Pfam" id="PF07238"/>
    </source>
</evidence>
<gene>
    <name evidence="2" type="ORF">EYW49_07970</name>
</gene>
<dbReference type="Pfam" id="PF07238">
    <property type="entry name" value="PilZ"/>
    <property type="match status" value="1"/>
</dbReference>
<protein>
    <submittedName>
        <fullName evidence="2">PilZ domain-containing protein</fullName>
    </submittedName>
</protein>
<evidence type="ECO:0000313" key="2">
    <source>
        <dbReference type="EMBL" id="TBW39056.1"/>
    </source>
</evidence>
<evidence type="ECO:0000313" key="3">
    <source>
        <dbReference type="Proteomes" id="UP000292781"/>
    </source>
</evidence>
<dbReference type="RefSeq" id="WP_131307984.1">
    <property type="nucleotide sequence ID" value="NZ_SJFN01000009.1"/>
</dbReference>
<dbReference type="GO" id="GO:0035438">
    <property type="term" value="F:cyclic-di-GMP binding"/>
    <property type="evidence" value="ECO:0007669"/>
    <property type="project" value="InterPro"/>
</dbReference>
<keyword evidence="3" id="KW-1185">Reference proteome</keyword>
<reference evidence="2 3" key="1">
    <citation type="submission" date="2019-02" db="EMBL/GenBank/DDBJ databases">
        <title>Siculibacillus lacustris gen. nov., sp. nov., a new rosette-forming bacterium isolated from a freshwater crater lake (Lake St. Ana, Romania).</title>
        <authorList>
            <person name="Felfoldi T."/>
            <person name="Marton Z."/>
            <person name="Szabo A."/>
            <person name="Mentes A."/>
            <person name="Boka K."/>
            <person name="Marialigeti K."/>
            <person name="Mathe I."/>
            <person name="Koncz M."/>
            <person name="Schumann P."/>
            <person name="Toth E."/>
        </authorList>
    </citation>
    <scope>NUCLEOTIDE SEQUENCE [LARGE SCALE GENOMIC DNA]</scope>
    <source>
        <strain evidence="2 3">SA-279</strain>
    </source>
</reference>
<dbReference type="Gene3D" id="2.40.10.220">
    <property type="entry name" value="predicted glycosyltransferase like domains"/>
    <property type="match status" value="1"/>
</dbReference>